<gene>
    <name evidence="6" type="ORF">SAMN05660703_2446</name>
</gene>
<evidence type="ECO:0000256" key="2">
    <source>
        <dbReference type="ARBA" id="ARBA00022692"/>
    </source>
</evidence>
<feature type="transmembrane region" description="Helical" evidence="5">
    <location>
        <begin position="117"/>
        <end position="135"/>
    </location>
</feature>
<dbReference type="STRING" id="504486.SAMN05660703_2446"/>
<dbReference type="Pfam" id="PF13564">
    <property type="entry name" value="DoxX_2"/>
    <property type="match status" value="1"/>
</dbReference>
<evidence type="ECO:0000256" key="1">
    <source>
        <dbReference type="ARBA" id="ARBA00004141"/>
    </source>
</evidence>
<accession>A0A1W2BJ08</accession>
<keyword evidence="2 5" id="KW-0812">Transmembrane</keyword>
<reference evidence="6 7" key="1">
    <citation type="submission" date="2017-04" db="EMBL/GenBank/DDBJ databases">
        <authorList>
            <person name="Afonso C.L."/>
            <person name="Miller P.J."/>
            <person name="Scott M.A."/>
            <person name="Spackman E."/>
            <person name="Goraichik I."/>
            <person name="Dimitrov K.M."/>
            <person name="Suarez D.L."/>
            <person name="Swayne D.E."/>
        </authorList>
    </citation>
    <scope>NUCLEOTIDE SEQUENCE [LARGE SCALE GENOMIC DNA]</scope>
    <source>
        <strain evidence="6 7">DSM 21164</strain>
    </source>
</reference>
<organism evidence="6 7">
    <name type="scientific">Cellulophaga tyrosinoxydans</name>
    <dbReference type="NCBI Taxonomy" id="504486"/>
    <lineage>
        <taxon>Bacteria</taxon>
        <taxon>Pseudomonadati</taxon>
        <taxon>Bacteroidota</taxon>
        <taxon>Flavobacteriia</taxon>
        <taxon>Flavobacteriales</taxon>
        <taxon>Flavobacteriaceae</taxon>
        <taxon>Cellulophaga</taxon>
    </lineage>
</organism>
<dbReference type="Proteomes" id="UP000192360">
    <property type="component" value="Unassembled WGS sequence"/>
</dbReference>
<evidence type="ECO:0000256" key="4">
    <source>
        <dbReference type="ARBA" id="ARBA00023136"/>
    </source>
</evidence>
<evidence type="ECO:0000313" key="6">
    <source>
        <dbReference type="EMBL" id="SMC72863.1"/>
    </source>
</evidence>
<evidence type="ECO:0000313" key="7">
    <source>
        <dbReference type="Proteomes" id="UP000192360"/>
    </source>
</evidence>
<keyword evidence="4 5" id="KW-0472">Membrane</keyword>
<evidence type="ECO:0000256" key="5">
    <source>
        <dbReference type="SAM" id="Phobius"/>
    </source>
</evidence>
<dbReference type="AlphaFoldDB" id="A0A1W2BJ08"/>
<keyword evidence="3 5" id="KW-1133">Transmembrane helix</keyword>
<feature type="transmembrane region" description="Helical" evidence="5">
    <location>
        <begin position="12"/>
        <end position="43"/>
    </location>
</feature>
<proteinExistence type="predicted"/>
<dbReference type="EMBL" id="FWXO01000004">
    <property type="protein sequence ID" value="SMC72863.1"/>
    <property type="molecule type" value="Genomic_DNA"/>
</dbReference>
<dbReference type="PROSITE" id="PS51257">
    <property type="entry name" value="PROKAR_LIPOPROTEIN"/>
    <property type="match status" value="1"/>
</dbReference>
<protein>
    <submittedName>
        <fullName evidence="6">DoxX-like family protein</fullName>
    </submittedName>
</protein>
<comment type="subcellular location">
    <subcellularLocation>
        <location evidence="1">Membrane</location>
        <topology evidence="1">Multi-pass membrane protein</topology>
    </subcellularLocation>
</comment>
<evidence type="ECO:0000256" key="3">
    <source>
        <dbReference type="ARBA" id="ARBA00022989"/>
    </source>
</evidence>
<sequence length="136" mass="15340">MNEWYFKIIPVWISFIFANAMILFNILLFFSACSFTYFGLACLINPSLKTEFIRYGLDKQRNTVGVLQITGAVGLLVGYFYLPILVLIAAIGLALLMLLGFGVRLKIKDSVVQSAPSLIYAFINAYIAYLQFLNIF</sequence>
<name>A0A1W2BJ08_9FLAO</name>
<dbReference type="InterPro" id="IPR032808">
    <property type="entry name" value="DoxX"/>
</dbReference>
<keyword evidence="7" id="KW-1185">Reference proteome</keyword>
<dbReference type="GO" id="GO:0016020">
    <property type="term" value="C:membrane"/>
    <property type="evidence" value="ECO:0007669"/>
    <property type="project" value="UniProtKB-SubCell"/>
</dbReference>
<feature type="transmembrane region" description="Helical" evidence="5">
    <location>
        <begin position="87"/>
        <end position="105"/>
    </location>
</feature>